<dbReference type="PROSITE" id="PS00583">
    <property type="entry name" value="PFKB_KINASES_1"/>
    <property type="match status" value="1"/>
</dbReference>
<name>A0A6J5DN75_9BURK</name>
<evidence type="ECO:0000256" key="4">
    <source>
        <dbReference type="ARBA" id="ARBA00034247"/>
    </source>
</evidence>
<evidence type="ECO:0000256" key="1">
    <source>
        <dbReference type="ARBA" id="ARBA00012528"/>
    </source>
</evidence>
<dbReference type="EMBL" id="CADIKH010000009">
    <property type="protein sequence ID" value="CAB3754681.1"/>
    <property type="molecule type" value="Genomic_DNA"/>
</dbReference>
<keyword evidence="2 6" id="KW-0808">Transferase</keyword>
<dbReference type="NCBIfam" id="TIGR00254">
    <property type="entry name" value="GGDEF"/>
    <property type="match status" value="1"/>
</dbReference>
<dbReference type="EC" id="2.7.7.65" evidence="1"/>
<dbReference type="SUPFAM" id="SSF55073">
    <property type="entry name" value="Nucleotide cyclase"/>
    <property type="match status" value="1"/>
</dbReference>
<dbReference type="InterPro" id="IPR029787">
    <property type="entry name" value="Nucleotide_cyclase"/>
</dbReference>
<dbReference type="InterPro" id="IPR029056">
    <property type="entry name" value="Ribokinase-like"/>
</dbReference>
<dbReference type="Gene3D" id="3.40.1190.20">
    <property type="match status" value="1"/>
</dbReference>
<dbReference type="Pfam" id="PF00294">
    <property type="entry name" value="PfkB"/>
    <property type="match status" value="1"/>
</dbReference>
<dbReference type="AlphaFoldDB" id="A0A6J5DN75"/>
<accession>A0A6J5DN75</accession>
<keyword evidence="7" id="KW-1185">Reference proteome</keyword>
<dbReference type="Gene3D" id="3.30.70.270">
    <property type="match status" value="1"/>
</dbReference>
<dbReference type="Proteomes" id="UP000494363">
    <property type="component" value="Unassembled WGS sequence"/>
</dbReference>
<dbReference type="CDD" id="cd01949">
    <property type="entry name" value="GGDEF"/>
    <property type="match status" value="1"/>
</dbReference>
<evidence type="ECO:0000256" key="2">
    <source>
        <dbReference type="ARBA" id="ARBA00022679"/>
    </source>
</evidence>
<dbReference type="RefSeq" id="WP_175226687.1">
    <property type="nucleotide sequence ID" value="NZ_CADIKH010000009.1"/>
</dbReference>
<keyword evidence="3 6" id="KW-0418">Kinase</keyword>
<proteinExistence type="predicted"/>
<dbReference type="SMART" id="SM00267">
    <property type="entry name" value="GGDEF"/>
    <property type="match status" value="1"/>
</dbReference>
<dbReference type="SUPFAM" id="SSF53613">
    <property type="entry name" value="Ribokinase-like"/>
    <property type="match status" value="1"/>
</dbReference>
<dbReference type="InterPro" id="IPR050469">
    <property type="entry name" value="Diguanylate_Cyclase"/>
</dbReference>
<sequence>MKHTLVAGSAHLDILARPREKSGYRDRIGSVELAAGGTACNVAFNLRKLGRPVRLMTAWGTSPIDRMMAGHIESLGIDLMVDEVAGMGVAAFAAQLTPEGDLESAVSAMCVDKHTFSPLRIAHAVAGTDLIILEANLNSETMYAIAKAGREAGCEVFGMAVSEDKVERLVPVLPLLTALFANGAECEALMEKMGAADPSDITEATGVTLIVTRGERGAVVYGPDGSRGKIQPPTLQDMRTLLGVGDAFSVGIIDGVVRHGKSYAEAAEHAHELVMEIACRDSCNALSLHTLSNMVDELDGTARYDALTGLMQRTAFEREYKRLEEPGGHALLLIDCDRFKRVNDEHGHDVGDSVLKGVASIIGGSIRKGDIPGRWGGDEFVVVLPPISDAHVVAERIRGAAARAQLYGVTLSVGVAIAEPGEKLESVFKRADAAMYLAKRKGRDAVVFESEASRSAA</sequence>
<dbReference type="PROSITE" id="PS50887">
    <property type="entry name" value="GGDEF"/>
    <property type="match status" value="1"/>
</dbReference>
<organism evidence="6 7">
    <name type="scientific">Paraburkholderia humisilvae</name>
    <dbReference type="NCBI Taxonomy" id="627669"/>
    <lineage>
        <taxon>Bacteria</taxon>
        <taxon>Pseudomonadati</taxon>
        <taxon>Pseudomonadota</taxon>
        <taxon>Betaproteobacteria</taxon>
        <taxon>Burkholderiales</taxon>
        <taxon>Burkholderiaceae</taxon>
        <taxon>Paraburkholderia</taxon>
    </lineage>
</organism>
<evidence type="ECO:0000313" key="7">
    <source>
        <dbReference type="Proteomes" id="UP000494363"/>
    </source>
</evidence>
<dbReference type="InterPro" id="IPR002173">
    <property type="entry name" value="Carboh/pur_kinase_PfkB_CS"/>
</dbReference>
<evidence type="ECO:0000259" key="5">
    <source>
        <dbReference type="PROSITE" id="PS50887"/>
    </source>
</evidence>
<reference evidence="6 7" key="1">
    <citation type="submission" date="2020-04" db="EMBL/GenBank/DDBJ databases">
        <authorList>
            <person name="De Canck E."/>
        </authorList>
    </citation>
    <scope>NUCLEOTIDE SEQUENCE [LARGE SCALE GENOMIC DNA]</scope>
    <source>
        <strain evidence="6 7">LMG 29542</strain>
    </source>
</reference>
<gene>
    <name evidence="6" type="primary">RBKS</name>
    <name evidence="6" type="ORF">LMG29542_02421</name>
</gene>
<dbReference type="InterPro" id="IPR043128">
    <property type="entry name" value="Rev_trsase/Diguanyl_cyclase"/>
</dbReference>
<evidence type="ECO:0000256" key="3">
    <source>
        <dbReference type="ARBA" id="ARBA00022777"/>
    </source>
</evidence>
<protein>
    <recommendedName>
        <fullName evidence="1">diguanylate cyclase</fullName>
        <ecNumber evidence="1">2.7.7.65</ecNumber>
    </recommendedName>
</protein>
<dbReference type="Pfam" id="PF00990">
    <property type="entry name" value="GGDEF"/>
    <property type="match status" value="1"/>
</dbReference>
<dbReference type="InterPro" id="IPR011611">
    <property type="entry name" value="PfkB_dom"/>
</dbReference>
<dbReference type="GO" id="GO:0052621">
    <property type="term" value="F:diguanylate cyclase activity"/>
    <property type="evidence" value="ECO:0007669"/>
    <property type="project" value="UniProtKB-EC"/>
</dbReference>
<dbReference type="GO" id="GO:0016301">
    <property type="term" value="F:kinase activity"/>
    <property type="evidence" value="ECO:0007669"/>
    <property type="project" value="UniProtKB-KW"/>
</dbReference>
<feature type="domain" description="GGDEF" evidence="5">
    <location>
        <begin position="327"/>
        <end position="451"/>
    </location>
</feature>
<dbReference type="PANTHER" id="PTHR45138">
    <property type="entry name" value="REGULATORY COMPONENTS OF SENSORY TRANSDUCTION SYSTEM"/>
    <property type="match status" value="1"/>
</dbReference>
<evidence type="ECO:0000313" key="6">
    <source>
        <dbReference type="EMBL" id="CAB3754681.1"/>
    </source>
</evidence>
<comment type="catalytic activity">
    <reaction evidence="4">
        <text>2 GTP = 3',3'-c-di-GMP + 2 diphosphate</text>
        <dbReference type="Rhea" id="RHEA:24898"/>
        <dbReference type="ChEBI" id="CHEBI:33019"/>
        <dbReference type="ChEBI" id="CHEBI:37565"/>
        <dbReference type="ChEBI" id="CHEBI:58805"/>
        <dbReference type="EC" id="2.7.7.65"/>
    </reaction>
</comment>
<dbReference type="InterPro" id="IPR000160">
    <property type="entry name" value="GGDEF_dom"/>
</dbReference>
<dbReference type="PANTHER" id="PTHR45138:SF9">
    <property type="entry name" value="DIGUANYLATE CYCLASE DGCM-RELATED"/>
    <property type="match status" value="1"/>
</dbReference>